<proteinExistence type="predicted"/>
<evidence type="ECO:0000256" key="1">
    <source>
        <dbReference type="SAM" id="MobiDB-lite"/>
    </source>
</evidence>
<sequence>MRGPAPLHFHQDPFPPSSDGPLTPVEQTEANIFVPVSLNMFAIMHNAFINTFISQAEASFPSSEHDGPFSELAQQVQVEQYQRVKTCLGREWFYNHPSALIRGTRGLVFLRELELDAFYQRSRQLRQAAEN</sequence>
<feature type="region of interest" description="Disordered" evidence="1">
    <location>
        <begin position="1"/>
        <end position="22"/>
    </location>
</feature>
<feature type="non-terminal residue" evidence="2">
    <location>
        <position position="131"/>
    </location>
</feature>
<evidence type="ECO:0000313" key="2">
    <source>
        <dbReference type="EMBL" id="SVD72729.1"/>
    </source>
</evidence>
<dbReference type="EMBL" id="UINC01169275">
    <property type="protein sequence ID" value="SVD72729.1"/>
    <property type="molecule type" value="Genomic_DNA"/>
</dbReference>
<organism evidence="2">
    <name type="scientific">marine metagenome</name>
    <dbReference type="NCBI Taxonomy" id="408172"/>
    <lineage>
        <taxon>unclassified sequences</taxon>
        <taxon>metagenomes</taxon>
        <taxon>ecological metagenomes</taxon>
    </lineage>
</organism>
<reference evidence="2" key="1">
    <citation type="submission" date="2018-05" db="EMBL/GenBank/DDBJ databases">
        <authorList>
            <person name="Lanie J.A."/>
            <person name="Ng W.-L."/>
            <person name="Kazmierczak K.M."/>
            <person name="Andrzejewski T.M."/>
            <person name="Davidsen T.M."/>
            <person name="Wayne K.J."/>
            <person name="Tettelin H."/>
            <person name="Glass J.I."/>
            <person name="Rusch D."/>
            <person name="Podicherti R."/>
            <person name="Tsui H.-C.T."/>
            <person name="Winkler M.E."/>
        </authorList>
    </citation>
    <scope>NUCLEOTIDE SEQUENCE</scope>
</reference>
<protein>
    <submittedName>
        <fullName evidence="2">Uncharacterized protein</fullName>
    </submittedName>
</protein>
<name>A0A382XPF3_9ZZZZ</name>
<dbReference type="AlphaFoldDB" id="A0A382XPF3"/>
<gene>
    <name evidence="2" type="ORF">METZ01_LOCUS425583</name>
</gene>
<accession>A0A382XPF3</accession>